<keyword evidence="3" id="KW-1003">Cell membrane</keyword>
<gene>
    <name evidence="16" type="ordered locus">A9601_14311</name>
</gene>
<dbReference type="InterPro" id="IPR036640">
    <property type="entry name" value="ABC1_TM_sf"/>
</dbReference>
<dbReference type="SUPFAM" id="SSF90123">
    <property type="entry name" value="ABC transporter transmembrane region"/>
    <property type="match status" value="1"/>
</dbReference>
<evidence type="ECO:0000313" key="16">
    <source>
        <dbReference type="EMBL" id="ABM70714.1"/>
    </source>
</evidence>
<dbReference type="PROSITE" id="PS50042">
    <property type="entry name" value="CNMP_BINDING_3"/>
    <property type="match status" value="1"/>
</dbReference>
<dbReference type="InterPro" id="IPR003439">
    <property type="entry name" value="ABC_transporter-like_ATP-bd"/>
</dbReference>
<keyword evidence="4 11" id="KW-0812">Transmembrane</keyword>
<dbReference type="HOGENOM" id="CLU_000604_95_0_3"/>
<feature type="domain" description="Cyclic nucleotide-binding" evidence="12">
    <location>
        <begin position="13"/>
        <end position="129"/>
    </location>
</feature>
<feature type="transmembrane region" description="Helical" evidence="11">
    <location>
        <begin position="450"/>
        <end position="467"/>
    </location>
</feature>
<dbReference type="GO" id="GO:0005524">
    <property type="term" value="F:ATP binding"/>
    <property type="evidence" value="ECO:0007669"/>
    <property type="project" value="UniProtKB-KW"/>
</dbReference>
<dbReference type="KEGG" id="pmb:A9601_14311"/>
<dbReference type="CDD" id="cd18782">
    <property type="entry name" value="ABC_6TM_PrtD_LapB_HlyB_like"/>
    <property type="match status" value="1"/>
</dbReference>
<evidence type="ECO:0000256" key="10">
    <source>
        <dbReference type="ARBA" id="ARBA00023136"/>
    </source>
</evidence>
<dbReference type="FunFam" id="3.40.50.300:FF:000221">
    <property type="entry name" value="Multidrug ABC transporter ATP-binding protein"/>
    <property type="match status" value="1"/>
</dbReference>
<dbReference type="InterPro" id="IPR027417">
    <property type="entry name" value="P-loop_NTPase"/>
</dbReference>
<accession>A2BSF3</accession>
<dbReference type="InterPro" id="IPR003593">
    <property type="entry name" value="AAA+_ATPase"/>
</dbReference>
<dbReference type="Gene3D" id="3.40.50.300">
    <property type="entry name" value="P-loop containing nucleotide triphosphate hydrolases"/>
    <property type="match status" value="1"/>
</dbReference>
<keyword evidence="7" id="KW-0645">Protease</keyword>
<comment type="subcellular location">
    <subcellularLocation>
        <location evidence="1">Cell membrane</location>
        <topology evidence="1">Multi-pass membrane protein</topology>
    </subcellularLocation>
</comment>
<protein>
    <recommendedName>
        <fullName evidence="18">Toxin secretion ABC transporter ATP-binding protein</fullName>
    </recommendedName>
</protein>
<dbReference type="GO" id="GO:0016887">
    <property type="term" value="F:ATP hydrolysis activity"/>
    <property type="evidence" value="ECO:0007669"/>
    <property type="project" value="InterPro"/>
</dbReference>
<dbReference type="Gene3D" id="1.20.1560.10">
    <property type="entry name" value="ABC transporter type 1, transmembrane domain"/>
    <property type="match status" value="1"/>
</dbReference>
<dbReference type="AlphaFoldDB" id="A2BSF3"/>
<evidence type="ECO:0000256" key="11">
    <source>
        <dbReference type="SAM" id="Phobius"/>
    </source>
</evidence>
<evidence type="ECO:0000259" key="12">
    <source>
        <dbReference type="PROSITE" id="PS50042"/>
    </source>
</evidence>
<proteinExistence type="predicted"/>
<keyword evidence="5" id="KW-0547">Nucleotide-binding</keyword>
<reference evidence="16 17" key="1">
    <citation type="journal article" date="2007" name="PLoS Genet.">
        <title>Patterns and implications of gene gain and loss in the evolution of Prochlorococcus.</title>
        <authorList>
            <person name="Kettler G.C."/>
            <person name="Martiny A.C."/>
            <person name="Huang K."/>
            <person name="Zucker J."/>
            <person name="Coleman M.L."/>
            <person name="Rodrigue S."/>
            <person name="Chen F."/>
            <person name="Lapidus A."/>
            <person name="Ferriera S."/>
            <person name="Johnson J."/>
            <person name="Steglich C."/>
            <person name="Church G.M."/>
            <person name="Richardson P."/>
            <person name="Chisholm S.W."/>
        </authorList>
    </citation>
    <scope>NUCLEOTIDE SEQUENCE [LARGE SCALE GENOMIC DNA]</scope>
    <source>
        <strain evidence="16 17">AS9601</strain>
    </source>
</reference>
<dbReference type="EMBL" id="CP000551">
    <property type="protein sequence ID" value="ABM70714.1"/>
    <property type="molecule type" value="Genomic_DNA"/>
</dbReference>
<keyword evidence="6" id="KW-0378">Hydrolase</keyword>
<dbReference type="OrthoDB" id="544620at2"/>
<evidence type="ECO:0000256" key="9">
    <source>
        <dbReference type="ARBA" id="ARBA00022989"/>
    </source>
</evidence>
<dbReference type="SUPFAM" id="SSF52540">
    <property type="entry name" value="P-loop containing nucleoside triphosphate hydrolases"/>
    <property type="match status" value="1"/>
</dbReference>
<dbReference type="InterPro" id="IPR018490">
    <property type="entry name" value="cNMP-bd_dom_sf"/>
</dbReference>
<dbReference type="PANTHER" id="PTHR43394">
    <property type="entry name" value="ATP-DEPENDENT PERMEASE MDL1, MITOCHONDRIAL"/>
    <property type="match status" value="1"/>
</dbReference>
<evidence type="ECO:0000256" key="8">
    <source>
        <dbReference type="ARBA" id="ARBA00022840"/>
    </source>
</evidence>
<dbReference type="Gene3D" id="2.60.120.10">
    <property type="entry name" value="Jelly Rolls"/>
    <property type="match status" value="1"/>
</dbReference>
<dbReference type="Proteomes" id="UP000002590">
    <property type="component" value="Chromosome"/>
</dbReference>
<keyword evidence="8" id="KW-0067">ATP-binding</keyword>
<dbReference type="GO" id="GO:0008234">
    <property type="term" value="F:cysteine-type peptidase activity"/>
    <property type="evidence" value="ECO:0007669"/>
    <property type="project" value="UniProtKB-KW"/>
</dbReference>
<evidence type="ECO:0000256" key="6">
    <source>
        <dbReference type="ARBA" id="ARBA00022801"/>
    </source>
</evidence>
<sequence>MNMDKDSYFKNLDLDKEIIKIIEKDIFLENYSVGEEIFNPEITINKVSIILSGSIRQIKRDSTNNTNIYKYVKNDFLFIPELIYKLKNSFYYIAANDLQLISIEKEKFLNLLKENNEFRKWINNQIFKNEKISILNKLLKEEFNNNFDKEQLLNNLSENIDLVNEKILKNIQDKKIDSKNFEIISISKSIHFDYLEKINFEKILGLDFSELERLVIINNKFKKFKIHKNKIPKVDKISQMVEESIDESKKELHYADINIKKNVCNRKDNVIECFRILSKLIDINYRVDPISNYLDFLDKNKKKYTFRNYAEIAYGLGLEVSCGELSISQVLKVKTPSLIIYKNDLALVVNADREKLTLIYPADGLITLYKNDLEKIYEGNINIINISKNRLTQENKFSISWFIPILKEYKNTLFQILISGLVVQIFILSNPLLIQVIIDKVISQRSLDTLQVLGFALLVITVIEAVLSSIKSFILSETTNRIDQKLGIKIIDHLFRLPLEYYDKRSIGELSNRVGELEKIRNFLTSQGINTFLDASFSLFYIFVLFLYSGKLTLIALSVIPIQILITYYGSPLFKKQYRKAAINNANTQSYLVEVLSGIQTVKTQNAETSSRWRWQNYYSKFIKSTYQKTITAVSLNQLTQSLQKISQLIVLWYGAIMVLNGEFTLGQLIAFRIISGYVTQPILRLSTIWQQYQEIKISFERLGDIVNTPKENESKDLGKIQLPSVEGNILFDNVSFKFIGDSKTTLNKINCQIDKNSFVGIVGKSGSGKSTFCKLISRLYVPNEGSILIDKYDIQKVEISSIRRQLGIVSQDPLLFAGTIRDNICFGDESFSDKEIVEASKICCAHEFIMELPLGYNTKISEKGSSLSGGQRQRIALVRALLKKPKIIILDEATSALDIETEQLFVKNLLNKFKNSTIIIITHRLSNVINADKILVFEKGDLSEQGDHESLLKNKSVYYSLLNNEEK</sequence>
<dbReference type="InterPro" id="IPR000595">
    <property type="entry name" value="cNMP-bd_dom"/>
</dbReference>
<evidence type="ECO:0000259" key="15">
    <source>
        <dbReference type="PROSITE" id="PS50990"/>
    </source>
</evidence>
<dbReference type="GO" id="GO:0015421">
    <property type="term" value="F:ABC-type oligopeptide transporter activity"/>
    <property type="evidence" value="ECO:0007669"/>
    <property type="project" value="TreeGrafter"/>
</dbReference>
<name>A2BSF3_PROMS</name>
<dbReference type="eggNOG" id="COG2274">
    <property type="taxonomic scope" value="Bacteria"/>
</dbReference>
<dbReference type="SMART" id="SM00382">
    <property type="entry name" value="AAA"/>
    <property type="match status" value="1"/>
</dbReference>
<evidence type="ECO:0008006" key="18">
    <source>
        <dbReference type="Google" id="ProtNLM"/>
    </source>
</evidence>
<evidence type="ECO:0000256" key="3">
    <source>
        <dbReference type="ARBA" id="ARBA00022475"/>
    </source>
</evidence>
<keyword evidence="10 11" id="KW-0472">Membrane</keyword>
<keyword evidence="2" id="KW-0813">Transport</keyword>
<feature type="transmembrane region" description="Helical" evidence="11">
    <location>
        <begin position="416"/>
        <end position="438"/>
    </location>
</feature>
<dbReference type="PROSITE" id="PS00211">
    <property type="entry name" value="ABC_TRANSPORTER_1"/>
    <property type="match status" value="1"/>
</dbReference>
<organism evidence="16 17">
    <name type="scientific">Prochlorococcus marinus (strain AS9601)</name>
    <dbReference type="NCBI Taxonomy" id="146891"/>
    <lineage>
        <taxon>Bacteria</taxon>
        <taxon>Bacillati</taxon>
        <taxon>Cyanobacteriota</taxon>
        <taxon>Cyanophyceae</taxon>
        <taxon>Synechococcales</taxon>
        <taxon>Prochlorococcaceae</taxon>
        <taxon>Prochlorococcus</taxon>
    </lineage>
</organism>
<dbReference type="InterPro" id="IPR011527">
    <property type="entry name" value="ABC1_TM_dom"/>
</dbReference>
<evidence type="ECO:0000256" key="2">
    <source>
        <dbReference type="ARBA" id="ARBA00022448"/>
    </source>
</evidence>
<feature type="domain" description="Peptidase C39" evidence="15">
    <location>
        <begin position="262"/>
        <end position="384"/>
    </location>
</feature>
<feature type="transmembrane region" description="Helical" evidence="11">
    <location>
        <begin position="529"/>
        <end position="548"/>
    </location>
</feature>
<dbReference type="InterPro" id="IPR017871">
    <property type="entry name" value="ABC_transporter-like_CS"/>
</dbReference>
<keyword evidence="9 11" id="KW-1133">Transmembrane helix</keyword>
<dbReference type="GO" id="GO:0005886">
    <property type="term" value="C:plasma membrane"/>
    <property type="evidence" value="ECO:0007669"/>
    <property type="project" value="UniProtKB-SubCell"/>
</dbReference>
<evidence type="ECO:0000256" key="1">
    <source>
        <dbReference type="ARBA" id="ARBA00004651"/>
    </source>
</evidence>
<dbReference type="SUPFAM" id="SSF51206">
    <property type="entry name" value="cAMP-binding domain-like"/>
    <property type="match status" value="1"/>
</dbReference>
<evidence type="ECO:0000256" key="5">
    <source>
        <dbReference type="ARBA" id="ARBA00022741"/>
    </source>
</evidence>
<evidence type="ECO:0000256" key="4">
    <source>
        <dbReference type="ARBA" id="ARBA00022692"/>
    </source>
</evidence>
<feature type="transmembrane region" description="Helical" evidence="11">
    <location>
        <begin position="651"/>
        <end position="675"/>
    </location>
</feature>
<dbReference type="PROSITE" id="PS50893">
    <property type="entry name" value="ABC_TRANSPORTER_2"/>
    <property type="match status" value="1"/>
</dbReference>
<dbReference type="Pfam" id="PF00664">
    <property type="entry name" value="ABC_membrane"/>
    <property type="match status" value="1"/>
</dbReference>
<dbReference type="InterPro" id="IPR005074">
    <property type="entry name" value="Peptidase_C39"/>
</dbReference>
<keyword evidence="7" id="KW-0788">Thiol protease</keyword>
<evidence type="ECO:0000259" key="14">
    <source>
        <dbReference type="PROSITE" id="PS50929"/>
    </source>
</evidence>
<feature type="transmembrane region" description="Helical" evidence="11">
    <location>
        <begin position="554"/>
        <end position="571"/>
    </location>
</feature>
<feature type="domain" description="ABC transporter" evidence="13">
    <location>
        <begin position="730"/>
        <end position="965"/>
    </location>
</feature>
<evidence type="ECO:0000256" key="7">
    <source>
        <dbReference type="ARBA" id="ARBA00022807"/>
    </source>
</evidence>
<dbReference type="Pfam" id="PF00005">
    <property type="entry name" value="ABC_tran"/>
    <property type="match status" value="1"/>
</dbReference>
<dbReference type="InterPro" id="IPR039421">
    <property type="entry name" value="Type_1_exporter"/>
</dbReference>
<evidence type="ECO:0000313" key="17">
    <source>
        <dbReference type="Proteomes" id="UP000002590"/>
    </source>
</evidence>
<dbReference type="PROSITE" id="PS50990">
    <property type="entry name" value="PEPTIDASE_C39"/>
    <property type="match status" value="1"/>
</dbReference>
<dbReference type="InterPro" id="IPR014710">
    <property type="entry name" value="RmlC-like_jellyroll"/>
</dbReference>
<feature type="domain" description="ABC transmembrane type-1" evidence="14">
    <location>
        <begin position="416"/>
        <end position="695"/>
    </location>
</feature>
<dbReference type="PROSITE" id="PS50929">
    <property type="entry name" value="ABC_TM1F"/>
    <property type="match status" value="1"/>
</dbReference>
<evidence type="ECO:0000259" key="13">
    <source>
        <dbReference type="PROSITE" id="PS50893"/>
    </source>
</evidence>
<dbReference type="STRING" id="146891.A9601_14311"/>
<dbReference type="PANTHER" id="PTHR43394:SF1">
    <property type="entry name" value="ATP-BINDING CASSETTE SUB-FAMILY B MEMBER 10, MITOCHONDRIAL"/>
    <property type="match status" value="1"/>
</dbReference>
<dbReference type="GO" id="GO:0006508">
    <property type="term" value="P:proteolysis"/>
    <property type="evidence" value="ECO:0007669"/>
    <property type="project" value="InterPro"/>
</dbReference>